<dbReference type="Gene3D" id="1.10.1220.160">
    <property type="entry name" value="DNA sulphur modification protein DndE"/>
    <property type="match status" value="1"/>
</dbReference>
<evidence type="ECO:0000313" key="1">
    <source>
        <dbReference type="EMBL" id="MBO2012582.1"/>
    </source>
</evidence>
<dbReference type="InterPro" id="IPR014969">
    <property type="entry name" value="DNA_S_DndE"/>
</dbReference>
<sequence>MVLNIRTSEANKTVVSELTKRMFPQGQSENVISRIALTFSISGGARLDLSNIRDSKGKEYREETLFGANKAFYVALVCQHYGIHKESIDLPRYLKMHVDDGLEKLNKLFTDNKSYTGLDFLIDHIERGSEALVDVTAGAIINDKNPTPAKKHFTGPVTLRFGYSLDEARTPIQVVLNDTNVHANPHIAVAGGSTAERTEFAKSILSQLTETSAGSINFLYLDLKGLRSDDAKAMQPFFDRTKTMLINALEKPFPFNPLMFIDNVNEKNRLKGISKFVDIVTSYAPRMGATQTQQLKDATKEAFARKKGGAYPSMRDVSDCLTDANGSKADSLTEILRSLSSNELFASKADTKNSFINQNYYFSLPGDVDKTIHLTSTFLTIYYLYNTFMNMENAPVTNGVQAMRYVLVINEAQGLFKDRKVQDLLERMLRETRSKGVAAVLLSQGIEEFNQSTFDFSSMCANAVLLDVNDLLNLKPMSRFLGLGDSEANLLGQSMSKIQKGQAVANVEEFKRGELFEVEQY</sequence>
<dbReference type="InterPro" id="IPR038472">
    <property type="entry name" value="DndE_sf"/>
</dbReference>
<proteinExistence type="predicted"/>
<reference evidence="1 2" key="1">
    <citation type="submission" date="2021-03" db="EMBL/GenBank/DDBJ databases">
        <authorList>
            <person name="Kim M.K."/>
        </authorList>
    </citation>
    <scope>NUCLEOTIDE SEQUENCE [LARGE SCALE GENOMIC DNA]</scope>
    <source>
        <strain evidence="1 2">BT442</strain>
    </source>
</reference>
<gene>
    <name evidence="1" type="ORF">J4E00_26205</name>
</gene>
<dbReference type="EMBL" id="JAGETZ010000018">
    <property type="protein sequence ID" value="MBO2012582.1"/>
    <property type="molecule type" value="Genomic_DNA"/>
</dbReference>
<dbReference type="PANTHER" id="PTHR30121">
    <property type="entry name" value="UNCHARACTERIZED PROTEIN YJGR-RELATED"/>
    <property type="match status" value="1"/>
</dbReference>
<comment type="caution">
    <text evidence="1">The sequence shown here is derived from an EMBL/GenBank/DDBJ whole genome shotgun (WGS) entry which is preliminary data.</text>
</comment>
<dbReference type="PANTHER" id="PTHR30121:SF6">
    <property type="entry name" value="SLR6007 PROTEIN"/>
    <property type="match status" value="1"/>
</dbReference>
<dbReference type="RefSeq" id="WP_208178317.1">
    <property type="nucleotide sequence ID" value="NZ_JAGETZ010000018.1"/>
</dbReference>
<accession>A0ABS3QMU8</accession>
<protein>
    <submittedName>
        <fullName evidence="1">DndE family protein</fullName>
    </submittedName>
</protein>
<dbReference type="SUPFAM" id="SSF52540">
    <property type="entry name" value="P-loop containing nucleoside triphosphate hydrolases"/>
    <property type="match status" value="1"/>
</dbReference>
<keyword evidence="2" id="KW-1185">Reference proteome</keyword>
<organism evidence="1 2">
    <name type="scientific">Hymenobacter negativus</name>
    <dbReference type="NCBI Taxonomy" id="2795026"/>
    <lineage>
        <taxon>Bacteria</taxon>
        <taxon>Pseudomonadati</taxon>
        <taxon>Bacteroidota</taxon>
        <taxon>Cytophagia</taxon>
        <taxon>Cytophagales</taxon>
        <taxon>Hymenobacteraceae</taxon>
        <taxon>Hymenobacter</taxon>
    </lineage>
</organism>
<dbReference type="Gene3D" id="3.40.50.300">
    <property type="entry name" value="P-loop containing nucleotide triphosphate hydrolases"/>
    <property type="match status" value="1"/>
</dbReference>
<dbReference type="InterPro" id="IPR051162">
    <property type="entry name" value="T4SS_component"/>
</dbReference>
<dbReference type="Proteomes" id="UP000664369">
    <property type="component" value="Unassembled WGS sequence"/>
</dbReference>
<dbReference type="InterPro" id="IPR027417">
    <property type="entry name" value="P-loop_NTPase"/>
</dbReference>
<dbReference type="Pfam" id="PF08870">
    <property type="entry name" value="DndE"/>
    <property type="match status" value="1"/>
</dbReference>
<evidence type="ECO:0000313" key="2">
    <source>
        <dbReference type="Proteomes" id="UP000664369"/>
    </source>
</evidence>
<name>A0ABS3QMU8_9BACT</name>